<evidence type="ECO:0000256" key="5">
    <source>
        <dbReference type="PROSITE-ProRule" id="PRU01248"/>
    </source>
</evidence>
<dbReference type="InterPro" id="IPR011010">
    <property type="entry name" value="DNA_brk_join_enz"/>
</dbReference>
<dbReference type="AlphaFoldDB" id="A0A1I2ITL6"/>
<keyword evidence="4" id="KW-0233">DNA recombination</keyword>
<organism evidence="9 10">
    <name type="scientific">Nannocystis exedens</name>
    <dbReference type="NCBI Taxonomy" id="54"/>
    <lineage>
        <taxon>Bacteria</taxon>
        <taxon>Pseudomonadati</taxon>
        <taxon>Myxococcota</taxon>
        <taxon>Polyangia</taxon>
        <taxon>Nannocystales</taxon>
        <taxon>Nannocystaceae</taxon>
        <taxon>Nannocystis</taxon>
    </lineage>
</organism>
<keyword evidence="10" id="KW-1185">Reference proteome</keyword>
<evidence type="ECO:0000256" key="2">
    <source>
        <dbReference type="ARBA" id="ARBA00022908"/>
    </source>
</evidence>
<evidence type="ECO:0000259" key="7">
    <source>
        <dbReference type="PROSITE" id="PS51898"/>
    </source>
</evidence>
<dbReference type="InterPro" id="IPR050090">
    <property type="entry name" value="Tyrosine_recombinase_XerCD"/>
</dbReference>
<dbReference type="STRING" id="54.SAMN02745121_08980"/>
<comment type="similarity">
    <text evidence="1">Belongs to the 'phage' integrase family.</text>
</comment>
<evidence type="ECO:0000259" key="8">
    <source>
        <dbReference type="PROSITE" id="PS51900"/>
    </source>
</evidence>
<evidence type="ECO:0000256" key="4">
    <source>
        <dbReference type="ARBA" id="ARBA00023172"/>
    </source>
</evidence>
<dbReference type="Pfam" id="PF00589">
    <property type="entry name" value="Phage_integrase"/>
    <property type="match status" value="1"/>
</dbReference>
<protein>
    <submittedName>
        <fullName evidence="9">Site-specific recombinase XerD</fullName>
    </submittedName>
</protein>
<name>A0A1I2ITL6_9BACT</name>
<gene>
    <name evidence="9" type="ORF">SAMN02745121_08980</name>
</gene>
<dbReference type="Gene3D" id="1.10.443.10">
    <property type="entry name" value="Intergrase catalytic core"/>
    <property type="match status" value="1"/>
</dbReference>
<dbReference type="GO" id="GO:0003677">
    <property type="term" value="F:DNA binding"/>
    <property type="evidence" value="ECO:0007669"/>
    <property type="project" value="UniProtKB-UniRule"/>
</dbReference>
<feature type="domain" description="Core-binding (CB)" evidence="8">
    <location>
        <begin position="107"/>
        <end position="192"/>
    </location>
</feature>
<feature type="region of interest" description="Disordered" evidence="6">
    <location>
        <begin position="85"/>
        <end position="109"/>
    </location>
</feature>
<evidence type="ECO:0000256" key="6">
    <source>
        <dbReference type="SAM" id="MobiDB-lite"/>
    </source>
</evidence>
<evidence type="ECO:0000313" key="10">
    <source>
        <dbReference type="Proteomes" id="UP000199400"/>
    </source>
</evidence>
<dbReference type="Gene3D" id="1.10.150.130">
    <property type="match status" value="1"/>
</dbReference>
<dbReference type="PROSITE" id="PS51898">
    <property type="entry name" value="TYR_RECOMBINASE"/>
    <property type="match status" value="1"/>
</dbReference>
<dbReference type="Proteomes" id="UP000199400">
    <property type="component" value="Unassembled WGS sequence"/>
</dbReference>
<feature type="compositionally biased region" description="Basic and acidic residues" evidence="6">
    <location>
        <begin position="86"/>
        <end position="102"/>
    </location>
</feature>
<dbReference type="PANTHER" id="PTHR30349:SF41">
    <property type="entry name" value="INTEGRASE_RECOMBINASE PROTEIN MJ0367-RELATED"/>
    <property type="match status" value="1"/>
</dbReference>
<sequence length="423" mass="47746">MRKWLAENPRRSEKALPAVKITVRPHPRDKHKMQVTFELPSVNGKRNRPRKTAPAHIRDKDAAIAWGHSILGDLLREHMVAPQGVLREEKSEPKPEPKKERSQVSPSSVMTVGEFWTEHMEGDYFTRLAPGTRQDYAKKWTRYIAPVLADLPLDKIGREEVRALRKQVQKLPKRGSRNTVLGLARTMLAYAARLDIVDVDDLPTIHPEEGGADPEETPRYSEDQANRMVEAAEKIGPEHLAALLLMLDGLLRVSEVCALRWTDVDLERSRITVRHNISGGQAWRPKHQKKKSKPKSVGMSPRLVAALRSLERKGDLVLVHRSGRQHTRSTIQTMMRKVQRRAEVPVWSPHKFKHTGVSVMGEHNAPLTLIQGQARHAHVSTTARYIHVDEDTHAEKAAAFYAAMATKRPPAATTEQKPGFGPN</sequence>
<dbReference type="PANTHER" id="PTHR30349">
    <property type="entry name" value="PHAGE INTEGRASE-RELATED"/>
    <property type="match status" value="1"/>
</dbReference>
<dbReference type="InterPro" id="IPR010998">
    <property type="entry name" value="Integrase_recombinase_N"/>
</dbReference>
<dbReference type="InterPro" id="IPR002104">
    <property type="entry name" value="Integrase_catalytic"/>
</dbReference>
<dbReference type="SUPFAM" id="SSF56349">
    <property type="entry name" value="DNA breaking-rejoining enzymes"/>
    <property type="match status" value="1"/>
</dbReference>
<evidence type="ECO:0000313" key="9">
    <source>
        <dbReference type="EMBL" id="SFF45772.1"/>
    </source>
</evidence>
<dbReference type="PROSITE" id="PS51900">
    <property type="entry name" value="CB"/>
    <property type="match status" value="1"/>
</dbReference>
<proteinExistence type="inferred from homology"/>
<reference evidence="10" key="1">
    <citation type="submission" date="2016-10" db="EMBL/GenBank/DDBJ databases">
        <authorList>
            <person name="Varghese N."/>
            <person name="Submissions S."/>
        </authorList>
    </citation>
    <scope>NUCLEOTIDE SEQUENCE [LARGE SCALE GENOMIC DNA]</scope>
    <source>
        <strain evidence="10">ATCC 25963</strain>
    </source>
</reference>
<keyword evidence="3 5" id="KW-0238">DNA-binding</keyword>
<feature type="compositionally biased region" description="Basic residues" evidence="6">
    <location>
        <begin position="284"/>
        <end position="294"/>
    </location>
</feature>
<dbReference type="GO" id="GO:0006310">
    <property type="term" value="P:DNA recombination"/>
    <property type="evidence" value="ECO:0007669"/>
    <property type="project" value="UniProtKB-KW"/>
</dbReference>
<evidence type="ECO:0000256" key="3">
    <source>
        <dbReference type="ARBA" id="ARBA00023125"/>
    </source>
</evidence>
<accession>A0A1I2ITL6</accession>
<evidence type="ECO:0000256" key="1">
    <source>
        <dbReference type="ARBA" id="ARBA00008857"/>
    </source>
</evidence>
<dbReference type="InterPro" id="IPR013762">
    <property type="entry name" value="Integrase-like_cat_sf"/>
</dbReference>
<keyword evidence="2" id="KW-0229">DNA integration</keyword>
<dbReference type="GO" id="GO:0015074">
    <property type="term" value="P:DNA integration"/>
    <property type="evidence" value="ECO:0007669"/>
    <property type="project" value="UniProtKB-KW"/>
</dbReference>
<dbReference type="EMBL" id="FOMX01000085">
    <property type="protein sequence ID" value="SFF45772.1"/>
    <property type="molecule type" value="Genomic_DNA"/>
</dbReference>
<feature type="domain" description="Tyr recombinase" evidence="7">
    <location>
        <begin position="215"/>
        <end position="398"/>
    </location>
</feature>
<feature type="region of interest" description="Disordered" evidence="6">
    <location>
        <begin position="277"/>
        <end position="300"/>
    </location>
</feature>
<dbReference type="InterPro" id="IPR044068">
    <property type="entry name" value="CB"/>
</dbReference>